<evidence type="ECO:0000313" key="2">
    <source>
        <dbReference type="EMBL" id="KDQ14788.1"/>
    </source>
</evidence>
<sequence length="180" mass="20084">MSGDREILNWTSNDPRQSLLYNAWGILYRLSTEQSGGKHTTTIWRAIRQNREDRVARLEWNPNGGLGRAILGRTIIPMADLVRSDTPHSRSSYRAFNGPDGIPYRWRASSTSSDLLLQDPSGSVIALFRPVRGARSSLGDVTGELHIYPNSGNGTVQHPPMMDMVVTTAMLNRMVTQYAL</sequence>
<accession>A0A067MG53</accession>
<proteinExistence type="predicted"/>
<feature type="domain" description="DUF6593" evidence="1">
    <location>
        <begin position="13"/>
        <end position="170"/>
    </location>
</feature>
<dbReference type="HOGENOM" id="CLU_103808_0_0_1"/>
<dbReference type="EMBL" id="KL198036">
    <property type="protein sequence ID" value="KDQ14788.1"/>
    <property type="molecule type" value="Genomic_DNA"/>
</dbReference>
<dbReference type="InterPro" id="IPR046528">
    <property type="entry name" value="DUF6593"/>
</dbReference>
<reference evidence="3" key="1">
    <citation type="journal article" date="2014" name="Proc. Natl. Acad. Sci. U.S.A.">
        <title>Extensive sampling of basidiomycete genomes demonstrates inadequacy of the white-rot/brown-rot paradigm for wood decay fungi.</title>
        <authorList>
            <person name="Riley R."/>
            <person name="Salamov A.A."/>
            <person name="Brown D.W."/>
            <person name="Nagy L.G."/>
            <person name="Floudas D."/>
            <person name="Held B.W."/>
            <person name="Levasseur A."/>
            <person name="Lombard V."/>
            <person name="Morin E."/>
            <person name="Otillar R."/>
            <person name="Lindquist E.A."/>
            <person name="Sun H."/>
            <person name="LaButti K.M."/>
            <person name="Schmutz J."/>
            <person name="Jabbour D."/>
            <person name="Luo H."/>
            <person name="Baker S.E."/>
            <person name="Pisabarro A.G."/>
            <person name="Walton J.D."/>
            <person name="Blanchette R.A."/>
            <person name="Henrissat B."/>
            <person name="Martin F."/>
            <person name="Cullen D."/>
            <person name="Hibbett D.S."/>
            <person name="Grigoriev I.V."/>
        </authorList>
    </citation>
    <scope>NUCLEOTIDE SEQUENCE [LARGE SCALE GENOMIC DNA]</scope>
    <source>
        <strain evidence="3">FD-172 SS1</strain>
    </source>
</reference>
<dbReference type="Pfam" id="PF20236">
    <property type="entry name" value="DUF6593"/>
    <property type="match status" value="1"/>
</dbReference>
<organism evidence="2 3">
    <name type="scientific">Botryobasidium botryosum (strain FD-172 SS1)</name>
    <dbReference type="NCBI Taxonomy" id="930990"/>
    <lineage>
        <taxon>Eukaryota</taxon>
        <taxon>Fungi</taxon>
        <taxon>Dikarya</taxon>
        <taxon>Basidiomycota</taxon>
        <taxon>Agaricomycotina</taxon>
        <taxon>Agaricomycetes</taxon>
        <taxon>Cantharellales</taxon>
        <taxon>Botryobasidiaceae</taxon>
        <taxon>Botryobasidium</taxon>
    </lineage>
</organism>
<dbReference type="InParanoid" id="A0A067MG53"/>
<dbReference type="OrthoDB" id="3332782at2759"/>
<dbReference type="Proteomes" id="UP000027195">
    <property type="component" value="Unassembled WGS sequence"/>
</dbReference>
<evidence type="ECO:0000313" key="3">
    <source>
        <dbReference type="Proteomes" id="UP000027195"/>
    </source>
</evidence>
<keyword evidence="3" id="KW-1185">Reference proteome</keyword>
<gene>
    <name evidence="2" type="ORF">BOTBODRAFT_109811</name>
</gene>
<protein>
    <recommendedName>
        <fullName evidence="1">DUF6593 domain-containing protein</fullName>
    </recommendedName>
</protein>
<name>A0A067MG53_BOTB1</name>
<dbReference type="AlphaFoldDB" id="A0A067MG53"/>
<dbReference type="STRING" id="930990.A0A067MG53"/>
<evidence type="ECO:0000259" key="1">
    <source>
        <dbReference type="Pfam" id="PF20236"/>
    </source>
</evidence>